<protein>
    <submittedName>
        <fullName evidence="1">Uncharacterized protein</fullName>
    </submittedName>
</protein>
<accession>A0A8H7UM85</accession>
<organism evidence="1 2">
    <name type="scientific">Mucor saturninus</name>
    <dbReference type="NCBI Taxonomy" id="64648"/>
    <lineage>
        <taxon>Eukaryota</taxon>
        <taxon>Fungi</taxon>
        <taxon>Fungi incertae sedis</taxon>
        <taxon>Mucoromycota</taxon>
        <taxon>Mucoromycotina</taxon>
        <taxon>Mucoromycetes</taxon>
        <taxon>Mucorales</taxon>
        <taxon>Mucorineae</taxon>
        <taxon>Mucoraceae</taxon>
        <taxon>Mucor</taxon>
    </lineage>
</organism>
<evidence type="ECO:0000313" key="2">
    <source>
        <dbReference type="Proteomes" id="UP000603453"/>
    </source>
</evidence>
<dbReference type="EMBL" id="JAEPRD010000446">
    <property type="protein sequence ID" value="KAG2191256.1"/>
    <property type="molecule type" value="Genomic_DNA"/>
</dbReference>
<sequence>MRKINQNGESSSQANEAVIEESKIQENVNLPKINLSDSRVNPLPVVDDQNVSTALEEEDNVNRIVTETDSTSDDESVTDEQAFLSGEVQDSVLYIYFEEVQKKLTEETMPAEYNNGTFWIRPIQPFFALLKKKTVEYLYRPNIFSWIPHLLLSNKINDLHCPTCKSSIETKGFTKKPHTRRIVDLDRSNSMDPERIAKVLRELHIQKHDRSELQYLTAMKAKYGEQNITHFFSTPTIIEPFSSFDNQNGYAGYTPTPNMDKQMMLLGGKVLKGDHSFKIVKHMASIDGTSIFTALYTLCNKFEEIRMMLLVLTKSLEHLRWSFNELMNAYEGYSHEKPIVFYTAMCEAIEDSWKALHYGGFVVCCKQLC</sequence>
<gene>
    <name evidence="1" type="ORF">INT47_006438</name>
</gene>
<proteinExistence type="predicted"/>
<keyword evidence="2" id="KW-1185">Reference proteome</keyword>
<dbReference type="OrthoDB" id="2287981at2759"/>
<dbReference type="Proteomes" id="UP000603453">
    <property type="component" value="Unassembled WGS sequence"/>
</dbReference>
<name>A0A8H7UM85_9FUNG</name>
<comment type="caution">
    <text evidence="1">The sequence shown here is derived from an EMBL/GenBank/DDBJ whole genome shotgun (WGS) entry which is preliminary data.</text>
</comment>
<dbReference type="AlphaFoldDB" id="A0A8H7UM85"/>
<reference evidence="1" key="1">
    <citation type="submission" date="2020-12" db="EMBL/GenBank/DDBJ databases">
        <title>Metabolic potential, ecology and presence of endohyphal bacteria is reflected in genomic diversity of Mucoromycotina.</title>
        <authorList>
            <person name="Muszewska A."/>
            <person name="Okrasinska A."/>
            <person name="Steczkiewicz K."/>
            <person name="Drgas O."/>
            <person name="Orlowska M."/>
            <person name="Perlinska-Lenart U."/>
            <person name="Aleksandrzak-Piekarczyk T."/>
            <person name="Szatraj K."/>
            <person name="Zielenkiewicz U."/>
            <person name="Pilsyk S."/>
            <person name="Malc E."/>
            <person name="Mieczkowski P."/>
            <person name="Kruszewska J.S."/>
            <person name="Biernat P."/>
            <person name="Pawlowska J."/>
        </authorList>
    </citation>
    <scope>NUCLEOTIDE SEQUENCE</scope>
    <source>
        <strain evidence="1">WA0000017839</strain>
    </source>
</reference>
<evidence type="ECO:0000313" key="1">
    <source>
        <dbReference type="EMBL" id="KAG2191256.1"/>
    </source>
</evidence>